<dbReference type="RefSeq" id="WP_042208457.1">
    <property type="nucleotide sequence ID" value="NZ_CP009288.1"/>
</dbReference>
<keyword evidence="6 9" id="KW-1133">Transmembrane helix</keyword>
<keyword evidence="3" id="KW-0328">Glycosyltransferase</keyword>
<keyword evidence="4 11" id="KW-0808">Transferase</keyword>
<evidence type="ECO:0000256" key="1">
    <source>
        <dbReference type="ARBA" id="ARBA00004651"/>
    </source>
</evidence>
<dbReference type="EMBL" id="CP009288">
    <property type="protein sequence ID" value="AIQ14746.1"/>
    <property type="molecule type" value="Genomic_DNA"/>
</dbReference>
<keyword evidence="12" id="KW-1185">Reference proteome</keyword>
<evidence type="ECO:0000259" key="10">
    <source>
        <dbReference type="Pfam" id="PF00535"/>
    </source>
</evidence>
<evidence type="ECO:0000256" key="7">
    <source>
        <dbReference type="ARBA" id="ARBA00023136"/>
    </source>
</evidence>
<reference evidence="11 12" key="1">
    <citation type="submission" date="2014-08" db="EMBL/GenBank/DDBJ databases">
        <title>Comparative genomics of the Paenibacillus odorifer group.</title>
        <authorList>
            <person name="den Bakker H.C."/>
            <person name="Tsai Y.-C."/>
            <person name="Martin N."/>
            <person name="Korlach J."/>
            <person name="Wiedmann M."/>
        </authorList>
    </citation>
    <scope>NUCLEOTIDE SEQUENCE [LARGE SCALE GENOMIC DNA]</scope>
    <source>
        <strain evidence="11 12">DSM 1735</strain>
    </source>
</reference>
<feature type="transmembrane region" description="Helical" evidence="9">
    <location>
        <begin position="269"/>
        <end position="291"/>
    </location>
</feature>
<evidence type="ECO:0000256" key="5">
    <source>
        <dbReference type="ARBA" id="ARBA00022692"/>
    </source>
</evidence>
<dbReference type="InterPro" id="IPR050256">
    <property type="entry name" value="Glycosyltransferase_2"/>
</dbReference>
<dbReference type="SUPFAM" id="SSF53448">
    <property type="entry name" value="Nucleotide-diphospho-sugar transferases"/>
    <property type="match status" value="1"/>
</dbReference>
<dbReference type="InterPro" id="IPR001173">
    <property type="entry name" value="Glyco_trans_2-like"/>
</dbReference>
<dbReference type="STRING" id="44251.PDUR_24865"/>
<accession>A0A089HRT5</accession>
<dbReference type="KEGG" id="pdu:PDUR_24865"/>
<evidence type="ECO:0000256" key="6">
    <source>
        <dbReference type="ARBA" id="ARBA00022989"/>
    </source>
</evidence>
<dbReference type="PANTHER" id="PTHR48090:SF1">
    <property type="entry name" value="PROPHAGE BACTOPRENOL GLUCOSYL TRANSFERASE HOMOLOG"/>
    <property type="match status" value="1"/>
</dbReference>
<dbReference type="GO" id="GO:0016757">
    <property type="term" value="F:glycosyltransferase activity"/>
    <property type="evidence" value="ECO:0007669"/>
    <property type="project" value="UniProtKB-KW"/>
</dbReference>
<dbReference type="PANTHER" id="PTHR48090">
    <property type="entry name" value="UNDECAPRENYL-PHOSPHATE 4-DEOXY-4-FORMAMIDO-L-ARABINOSE TRANSFERASE-RELATED"/>
    <property type="match status" value="1"/>
</dbReference>
<evidence type="ECO:0000313" key="12">
    <source>
        <dbReference type="Proteomes" id="UP000029409"/>
    </source>
</evidence>
<keyword evidence="2" id="KW-1003">Cell membrane</keyword>
<keyword evidence="5 9" id="KW-0812">Transmembrane</keyword>
<feature type="domain" description="Glycosyltransferase 2-like" evidence="10">
    <location>
        <begin position="9"/>
        <end position="171"/>
    </location>
</feature>
<evidence type="ECO:0000256" key="3">
    <source>
        <dbReference type="ARBA" id="ARBA00022676"/>
    </source>
</evidence>
<comment type="subcellular location">
    <subcellularLocation>
        <location evidence="1">Cell membrane</location>
        <topology evidence="1">Multi-pass membrane protein</topology>
    </subcellularLocation>
</comment>
<dbReference type="GO" id="GO:0005886">
    <property type="term" value="C:plasma membrane"/>
    <property type="evidence" value="ECO:0007669"/>
    <property type="project" value="UniProtKB-SubCell"/>
</dbReference>
<feature type="transmembrane region" description="Helical" evidence="9">
    <location>
        <begin position="233"/>
        <end position="257"/>
    </location>
</feature>
<gene>
    <name evidence="11" type="ORF">PDUR_24865</name>
</gene>
<organism evidence="11 12">
    <name type="scientific">Paenibacillus durus</name>
    <name type="common">Paenibacillus azotofixans</name>
    <dbReference type="NCBI Taxonomy" id="44251"/>
    <lineage>
        <taxon>Bacteria</taxon>
        <taxon>Bacillati</taxon>
        <taxon>Bacillota</taxon>
        <taxon>Bacilli</taxon>
        <taxon>Bacillales</taxon>
        <taxon>Paenibacillaceae</taxon>
        <taxon>Paenibacillus</taxon>
    </lineage>
</organism>
<dbReference type="eggNOG" id="COG0463">
    <property type="taxonomic scope" value="Bacteria"/>
</dbReference>
<dbReference type="Pfam" id="PF00535">
    <property type="entry name" value="Glycos_transf_2"/>
    <property type="match status" value="1"/>
</dbReference>
<dbReference type="Proteomes" id="UP000029409">
    <property type="component" value="Chromosome"/>
</dbReference>
<evidence type="ECO:0000313" key="11">
    <source>
        <dbReference type="EMBL" id="AIQ14746.1"/>
    </source>
</evidence>
<keyword evidence="7 9" id="KW-0472">Membrane</keyword>
<dbReference type="InterPro" id="IPR029044">
    <property type="entry name" value="Nucleotide-diphossugar_trans"/>
</dbReference>
<dbReference type="Gene3D" id="3.90.550.10">
    <property type="entry name" value="Spore Coat Polysaccharide Biosynthesis Protein SpsA, Chain A"/>
    <property type="match status" value="1"/>
</dbReference>
<dbReference type="CDD" id="cd04187">
    <property type="entry name" value="DPM1_like_bac"/>
    <property type="match status" value="1"/>
</dbReference>
<dbReference type="FunFam" id="3.90.550.10:FF:000079">
    <property type="entry name" value="Probable glycosyl transferase"/>
    <property type="match status" value="1"/>
</dbReference>
<evidence type="ECO:0000256" key="4">
    <source>
        <dbReference type="ARBA" id="ARBA00022679"/>
    </source>
</evidence>
<dbReference type="AlphaFoldDB" id="A0A089HRT5"/>
<sequence length="325" mass="37369">MIYNDFSLSIVVPMYNEGDNVTVFYDKITDVLQSNGYNYEIICVNDGSKDDTMERLRILATRDRRVKVINLSRNFGKEIAMSAGLKYSKSDIVIPIDADLQDPPEVIPTLIEKWKEGYDVVYATRLKREGETWLKKITAHSFYRVIGKMTRFEIPADTGDFRLMNRQVVEAINQLPEQHRFMKGLFSWVGFKQTSISYYREPRFAGKSSFNYWKLWNFAIEGITSFSFAPLQIATYLGLLIALLSLIYAFYLVIVTVTLGNSVPGYPSLMVAILFFGGVQLITLGIIGEYIGRIYNESKKRPLYLVKEELNIDNESQITRLKISR</sequence>
<dbReference type="OrthoDB" id="9807778at2"/>
<evidence type="ECO:0000256" key="2">
    <source>
        <dbReference type="ARBA" id="ARBA00022475"/>
    </source>
</evidence>
<proteinExistence type="inferred from homology"/>
<name>A0A089HRT5_PAEDU</name>
<evidence type="ECO:0000256" key="9">
    <source>
        <dbReference type="SAM" id="Phobius"/>
    </source>
</evidence>
<protein>
    <submittedName>
        <fullName evidence="11">Bactoprenol glucosyl transferase</fullName>
    </submittedName>
</protein>
<comment type="similarity">
    <text evidence="8">Belongs to the glycosyltransferase 2 family. GtrB subfamily.</text>
</comment>
<evidence type="ECO:0000256" key="8">
    <source>
        <dbReference type="ARBA" id="ARBA00038152"/>
    </source>
</evidence>